<name>A0A4D9CVN0_9STRA</name>
<gene>
    <name evidence="2" type="ORF">NSK_005703</name>
</gene>
<feature type="region of interest" description="Disordered" evidence="1">
    <location>
        <begin position="1"/>
        <end position="38"/>
    </location>
</feature>
<evidence type="ECO:0000313" key="3">
    <source>
        <dbReference type="Proteomes" id="UP000355283"/>
    </source>
</evidence>
<feature type="compositionally biased region" description="Basic and acidic residues" evidence="1">
    <location>
        <begin position="175"/>
        <end position="185"/>
    </location>
</feature>
<feature type="compositionally biased region" description="Basic residues" evidence="1">
    <location>
        <begin position="70"/>
        <end position="85"/>
    </location>
</feature>
<feature type="compositionally biased region" description="Low complexity" evidence="1">
    <location>
        <begin position="108"/>
        <end position="118"/>
    </location>
</feature>
<evidence type="ECO:0000313" key="2">
    <source>
        <dbReference type="EMBL" id="TFJ82986.1"/>
    </source>
</evidence>
<evidence type="ECO:0000256" key="1">
    <source>
        <dbReference type="SAM" id="MobiDB-lite"/>
    </source>
</evidence>
<feature type="region of interest" description="Disordered" evidence="1">
    <location>
        <begin position="67"/>
        <end position="90"/>
    </location>
</feature>
<accession>A0A4D9CVN0</accession>
<reference evidence="2 3" key="1">
    <citation type="submission" date="2019-01" db="EMBL/GenBank/DDBJ databases">
        <title>Nuclear Genome Assembly of the Microalgal Biofuel strain Nannochloropsis salina CCMP1776.</title>
        <authorList>
            <person name="Hovde B."/>
        </authorList>
    </citation>
    <scope>NUCLEOTIDE SEQUENCE [LARGE SCALE GENOMIC DNA]</scope>
    <source>
        <strain evidence="2 3">CCMP1776</strain>
    </source>
</reference>
<feature type="compositionally biased region" description="Basic and acidic residues" evidence="1">
    <location>
        <begin position="121"/>
        <end position="152"/>
    </location>
</feature>
<dbReference type="EMBL" id="SDOX01000081">
    <property type="protein sequence ID" value="TFJ82986.1"/>
    <property type="molecule type" value="Genomic_DNA"/>
</dbReference>
<feature type="compositionally biased region" description="Basic and acidic residues" evidence="1">
    <location>
        <begin position="1"/>
        <end position="11"/>
    </location>
</feature>
<keyword evidence="3" id="KW-1185">Reference proteome</keyword>
<dbReference type="AlphaFoldDB" id="A0A4D9CVN0"/>
<organism evidence="2 3">
    <name type="scientific">Nannochloropsis salina CCMP1776</name>
    <dbReference type="NCBI Taxonomy" id="1027361"/>
    <lineage>
        <taxon>Eukaryota</taxon>
        <taxon>Sar</taxon>
        <taxon>Stramenopiles</taxon>
        <taxon>Ochrophyta</taxon>
        <taxon>Eustigmatophyceae</taxon>
        <taxon>Eustigmatales</taxon>
        <taxon>Monodopsidaceae</taxon>
        <taxon>Microchloropsis</taxon>
        <taxon>Microchloropsis salina</taxon>
    </lineage>
</organism>
<sequence>MRKEGEKEVKGGKGRNPQRIGRSDLTEQSSRQQGRMAPVFISNQSLSFLTGSPFETDTTSFLASPFLERKVRHDAHRRKPTQRGKKLLETCTNPVLQEAYQRLLRDGLPPSLSPSFLPVAARRDGGKDDRGGREGGREGGKEGGKEGGREGGEEGGQSRQQLLSGREAEVCEAEEGGREGGREGGGDGSQQP</sequence>
<dbReference type="Proteomes" id="UP000355283">
    <property type="component" value="Unassembled WGS sequence"/>
</dbReference>
<proteinExistence type="predicted"/>
<protein>
    <submittedName>
        <fullName evidence="2">Uncharacterized protein</fullName>
    </submittedName>
</protein>
<feature type="region of interest" description="Disordered" evidence="1">
    <location>
        <begin position="106"/>
        <end position="192"/>
    </location>
</feature>
<comment type="caution">
    <text evidence="2">The sequence shown here is derived from an EMBL/GenBank/DDBJ whole genome shotgun (WGS) entry which is preliminary data.</text>
</comment>